<evidence type="ECO:0000256" key="6">
    <source>
        <dbReference type="ARBA" id="ARBA00022824"/>
    </source>
</evidence>
<keyword evidence="3" id="KW-0444">Lipid biosynthesis</keyword>
<accession>A0A8C4QK50</accession>
<reference evidence="12" key="1">
    <citation type="submission" date="2025-08" db="UniProtKB">
        <authorList>
            <consortium name="Ensembl"/>
        </authorList>
    </citation>
    <scope>IDENTIFICATION</scope>
</reference>
<dbReference type="AlphaFoldDB" id="A0A8C4QK50"/>
<reference evidence="12" key="2">
    <citation type="submission" date="2025-09" db="UniProtKB">
        <authorList>
            <consortium name="Ensembl"/>
        </authorList>
    </citation>
    <scope>IDENTIFICATION</scope>
</reference>
<protein>
    <submittedName>
        <fullName evidence="12">Monoacylglycerol O-acyltransferase 1</fullName>
    </submittedName>
</protein>
<dbReference type="GO" id="GO:0004144">
    <property type="term" value="F:diacylglycerol O-acyltransferase activity"/>
    <property type="evidence" value="ECO:0007669"/>
    <property type="project" value="TreeGrafter"/>
</dbReference>
<keyword evidence="4" id="KW-0808">Transferase</keyword>
<evidence type="ECO:0000256" key="8">
    <source>
        <dbReference type="ARBA" id="ARBA00023098"/>
    </source>
</evidence>
<keyword evidence="13" id="KW-1185">Reference proteome</keyword>
<dbReference type="Pfam" id="PF03982">
    <property type="entry name" value="DAGAT"/>
    <property type="match status" value="1"/>
</dbReference>
<dbReference type="Ensembl" id="ENSEBUT00000017146.1">
    <property type="protein sequence ID" value="ENSEBUP00000016570.1"/>
    <property type="gene ID" value="ENSEBUG00000010388.1"/>
</dbReference>
<dbReference type="Proteomes" id="UP000694388">
    <property type="component" value="Unplaced"/>
</dbReference>
<evidence type="ECO:0000256" key="11">
    <source>
        <dbReference type="SAM" id="Phobius"/>
    </source>
</evidence>
<evidence type="ECO:0000313" key="12">
    <source>
        <dbReference type="Ensembl" id="ENSEBUP00000016570.1"/>
    </source>
</evidence>
<dbReference type="PANTHER" id="PTHR12317:SF78">
    <property type="entry name" value="ACYLTRANSFERASE"/>
    <property type="match status" value="1"/>
</dbReference>
<evidence type="ECO:0000256" key="10">
    <source>
        <dbReference type="ARBA" id="ARBA00023315"/>
    </source>
</evidence>
<proteinExistence type="inferred from homology"/>
<evidence type="ECO:0000256" key="5">
    <source>
        <dbReference type="ARBA" id="ARBA00022692"/>
    </source>
</evidence>
<dbReference type="GeneTree" id="ENSGT01030000234582"/>
<dbReference type="PANTHER" id="PTHR12317">
    <property type="entry name" value="DIACYLGLYCEROL O-ACYLTRANSFERASE"/>
    <property type="match status" value="1"/>
</dbReference>
<keyword evidence="9 11" id="KW-0472">Membrane</keyword>
<evidence type="ECO:0000256" key="1">
    <source>
        <dbReference type="ARBA" id="ARBA00004477"/>
    </source>
</evidence>
<keyword evidence="8" id="KW-0443">Lipid metabolism</keyword>
<name>A0A8C4QK50_EPTBU</name>
<feature type="transmembrane region" description="Helical" evidence="11">
    <location>
        <begin position="30"/>
        <end position="52"/>
    </location>
</feature>
<evidence type="ECO:0000256" key="4">
    <source>
        <dbReference type="ARBA" id="ARBA00022679"/>
    </source>
</evidence>
<comment type="similarity">
    <text evidence="2">Belongs to the diacylglycerol acyltransferase family.</text>
</comment>
<keyword evidence="6" id="KW-0256">Endoplasmic reticulum</keyword>
<evidence type="ECO:0000313" key="13">
    <source>
        <dbReference type="Proteomes" id="UP000694388"/>
    </source>
</evidence>
<organism evidence="12 13">
    <name type="scientific">Eptatretus burgeri</name>
    <name type="common">Inshore hagfish</name>
    <dbReference type="NCBI Taxonomy" id="7764"/>
    <lineage>
        <taxon>Eukaryota</taxon>
        <taxon>Metazoa</taxon>
        <taxon>Chordata</taxon>
        <taxon>Craniata</taxon>
        <taxon>Vertebrata</taxon>
        <taxon>Cyclostomata</taxon>
        <taxon>Myxini</taxon>
        <taxon>Myxiniformes</taxon>
        <taxon>Myxinidae</taxon>
        <taxon>Eptatretinae</taxon>
        <taxon>Eptatretus</taxon>
    </lineage>
</organism>
<evidence type="ECO:0000256" key="2">
    <source>
        <dbReference type="ARBA" id="ARBA00005420"/>
    </source>
</evidence>
<dbReference type="GO" id="GO:0019432">
    <property type="term" value="P:triglyceride biosynthetic process"/>
    <property type="evidence" value="ECO:0007669"/>
    <property type="project" value="TreeGrafter"/>
</dbReference>
<sequence length="281" mass="32302">MRGHRHVCSVFKMKIQFAPMNLPLKRRLQTFAVFQWVFSFLILAQICAAIFVVLLLSRYWWIPALYACWLFLDWETPRRGGRRVEFMRRWRIWNFFRDYFPVHLVKTTDLPTNENYLFCFHPHGVLVAGGFANFGTDATGFSTAYPGLRPHLLMLPLWFRVPFFRDYLMCAGMVPSDKQSATWVLSRPGGGNVAVLAIGGAPESLDAQPGRHTLQVLHRKGFIKLAHKVGATLVPVYSFGENNLFFQVPNPRGSLLRRVQDRLQAFMGVALPLFHARGVFQ</sequence>
<evidence type="ECO:0000256" key="7">
    <source>
        <dbReference type="ARBA" id="ARBA00022989"/>
    </source>
</evidence>
<comment type="subcellular location">
    <subcellularLocation>
        <location evidence="1">Endoplasmic reticulum membrane</location>
        <topology evidence="1">Multi-pass membrane protein</topology>
    </subcellularLocation>
</comment>
<dbReference type="InterPro" id="IPR007130">
    <property type="entry name" value="DAGAT"/>
</dbReference>
<keyword evidence="10" id="KW-0012">Acyltransferase</keyword>
<evidence type="ECO:0000256" key="3">
    <source>
        <dbReference type="ARBA" id="ARBA00022516"/>
    </source>
</evidence>
<dbReference type="GO" id="GO:0005789">
    <property type="term" value="C:endoplasmic reticulum membrane"/>
    <property type="evidence" value="ECO:0007669"/>
    <property type="project" value="UniProtKB-SubCell"/>
</dbReference>
<dbReference type="CDD" id="cd07987">
    <property type="entry name" value="LPLAT_MGAT-like"/>
    <property type="match status" value="1"/>
</dbReference>
<keyword evidence="7 11" id="KW-1133">Transmembrane helix</keyword>
<keyword evidence="5 11" id="KW-0812">Transmembrane</keyword>
<evidence type="ECO:0000256" key="9">
    <source>
        <dbReference type="ARBA" id="ARBA00023136"/>
    </source>
</evidence>